<dbReference type="Proteomes" id="UP000887013">
    <property type="component" value="Unassembled WGS sequence"/>
</dbReference>
<evidence type="ECO:0000256" key="17">
    <source>
        <dbReference type="ARBA" id="ARBA00076608"/>
    </source>
</evidence>
<sequence length="470" mass="53467">MLRNLFRFTVTLFLTLNLIYISECFEYDEFYYNQQVDHFGYGNQDFFKQRYLSNLRFYNEKNGTIFFYTGNEGAIEMFANNTGFMWEIAAEYNAALIFAEHRYYGKSLPYGKLSFQNNTYRGYLTTEQALADFASLIYHLKNELPGGQRAPVIAFGGSYGGMLAAWIRIKYPHLVNGALSSSAPILLFSNAASCKNYPAIITEDFKKAGISCVNNIRRSWSIIRKIGKTENGTKFLTETFKTCQSIRPKNVSSLIEWLESTWGYLAMTDYPYPTSFLNPLPANPIDVTCKFLIDELVDQETLVINIAKSANVFHNFTGNVKCNDMNRSGGASLGDQVWDYQVCTEMVSPECSTGTTDMFEPKSWDFNEFSLECWKKFSVKPNENASYIMYGGKDIAASSNIIFTNGKLDPWYGGGILQSLSDTLIAIVMEDAAHHLDLRSSNIADPDSVKKARYTIKKWISKWISEYKIH</sequence>
<dbReference type="GO" id="GO:0006508">
    <property type="term" value="P:proteolysis"/>
    <property type="evidence" value="ECO:0007669"/>
    <property type="project" value="UniProtKB-KW"/>
</dbReference>
<keyword evidence="11" id="KW-0458">Lysosome</keyword>
<evidence type="ECO:0000256" key="5">
    <source>
        <dbReference type="ARBA" id="ARBA00022670"/>
    </source>
</evidence>
<evidence type="ECO:0000256" key="10">
    <source>
        <dbReference type="ARBA" id="ARBA00023180"/>
    </source>
</evidence>
<comment type="function">
    <text evidence="13">Cleaves C-terminal amino acids linked to proline in peptides such as angiotensin II, III and des-Arg9-bradykinin. This cleavage occurs at acidic pH, but enzymatic activity is retained with some substrates at neutral pH.</text>
</comment>
<dbReference type="Gene3D" id="1.20.120.980">
    <property type="entry name" value="Serine carboxypeptidase S28, SKS domain"/>
    <property type="match status" value="1"/>
</dbReference>
<feature type="chain" id="PRO_5036475011" description="Lysosomal Pro-X carboxypeptidase" evidence="18">
    <location>
        <begin position="25"/>
        <end position="470"/>
    </location>
</feature>
<dbReference type="EC" id="3.4.16.2" evidence="14"/>
<keyword evidence="5" id="KW-0645">Protease</keyword>
<proteinExistence type="inferred from homology"/>
<comment type="subcellular location">
    <subcellularLocation>
        <location evidence="1">Lysosome</location>
    </subcellularLocation>
</comment>
<comment type="similarity">
    <text evidence="2">Belongs to the peptidase S28 family.</text>
</comment>
<feature type="signal peptide" evidence="18">
    <location>
        <begin position="1"/>
        <end position="24"/>
    </location>
</feature>
<dbReference type="GO" id="GO:0005764">
    <property type="term" value="C:lysosome"/>
    <property type="evidence" value="ECO:0007669"/>
    <property type="project" value="UniProtKB-SubCell"/>
</dbReference>
<dbReference type="PANTHER" id="PTHR11010:SF38">
    <property type="entry name" value="LYSOSOMAL PRO-X CARBOXYPEPTIDASE"/>
    <property type="match status" value="1"/>
</dbReference>
<evidence type="ECO:0000256" key="14">
    <source>
        <dbReference type="ARBA" id="ARBA00066456"/>
    </source>
</evidence>
<evidence type="ECO:0000256" key="1">
    <source>
        <dbReference type="ARBA" id="ARBA00004371"/>
    </source>
</evidence>
<dbReference type="OrthoDB" id="2130629at2759"/>
<evidence type="ECO:0000256" key="16">
    <source>
        <dbReference type="ARBA" id="ARBA00076475"/>
    </source>
</evidence>
<dbReference type="SUPFAM" id="SSF53474">
    <property type="entry name" value="alpha/beta-Hydrolases"/>
    <property type="match status" value="1"/>
</dbReference>
<comment type="subunit">
    <text evidence="3">Homodimer.</text>
</comment>
<evidence type="ECO:0000256" key="18">
    <source>
        <dbReference type="SAM" id="SignalP"/>
    </source>
</evidence>
<keyword evidence="20" id="KW-1185">Reference proteome</keyword>
<evidence type="ECO:0000256" key="15">
    <source>
        <dbReference type="ARBA" id="ARBA00073691"/>
    </source>
</evidence>
<reference evidence="19" key="1">
    <citation type="submission" date="2020-08" db="EMBL/GenBank/DDBJ databases">
        <title>Multicomponent nature underlies the extraordinary mechanical properties of spider dragline silk.</title>
        <authorList>
            <person name="Kono N."/>
            <person name="Nakamura H."/>
            <person name="Mori M."/>
            <person name="Yoshida Y."/>
            <person name="Ohtoshi R."/>
            <person name="Malay A.D."/>
            <person name="Moran D.A.P."/>
            <person name="Tomita M."/>
            <person name="Numata K."/>
            <person name="Arakawa K."/>
        </authorList>
    </citation>
    <scope>NUCLEOTIDE SEQUENCE</scope>
</reference>
<dbReference type="FunFam" id="1.20.120.980:FF:000002">
    <property type="entry name" value="lysosomal Pro-X carboxypeptidase"/>
    <property type="match status" value="1"/>
</dbReference>
<comment type="caution">
    <text evidence="19">The sequence shown here is derived from an EMBL/GenBank/DDBJ whole genome shotgun (WGS) entry which is preliminary data.</text>
</comment>
<evidence type="ECO:0000256" key="8">
    <source>
        <dbReference type="ARBA" id="ARBA00023145"/>
    </source>
</evidence>
<keyword evidence="6 18" id="KW-0732">Signal</keyword>
<evidence type="ECO:0000256" key="12">
    <source>
        <dbReference type="ARBA" id="ARBA00052013"/>
    </source>
</evidence>
<evidence type="ECO:0000256" key="6">
    <source>
        <dbReference type="ARBA" id="ARBA00022729"/>
    </source>
</evidence>
<dbReference type="Gene3D" id="3.40.50.1820">
    <property type="entry name" value="alpha/beta hydrolase"/>
    <property type="match status" value="1"/>
</dbReference>
<dbReference type="InterPro" id="IPR029058">
    <property type="entry name" value="AB_hydrolase_fold"/>
</dbReference>
<evidence type="ECO:0000256" key="7">
    <source>
        <dbReference type="ARBA" id="ARBA00022801"/>
    </source>
</evidence>
<keyword evidence="7" id="KW-0378">Hydrolase</keyword>
<accession>A0A8X6TI77</accession>
<evidence type="ECO:0000313" key="19">
    <source>
        <dbReference type="EMBL" id="GFT13338.1"/>
    </source>
</evidence>
<dbReference type="EMBL" id="BMAW01104236">
    <property type="protein sequence ID" value="GFT13338.1"/>
    <property type="molecule type" value="Genomic_DNA"/>
</dbReference>
<evidence type="ECO:0000256" key="9">
    <source>
        <dbReference type="ARBA" id="ARBA00023157"/>
    </source>
</evidence>
<comment type="catalytic activity">
    <reaction evidence="12">
        <text>Cleavage of a -Pro-|-Xaa bond to release a C-terminal amino acid.</text>
        <dbReference type="EC" id="3.4.16.2"/>
    </reaction>
</comment>
<evidence type="ECO:0000256" key="4">
    <source>
        <dbReference type="ARBA" id="ARBA00022645"/>
    </source>
</evidence>
<dbReference type="InterPro" id="IPR008758">
    <property type="entry name" value="Peptidase_S28"/>
</dbReference>
<keyword evidence="4 19" id="KW-0121">Carboxypeptidase</keyword>
<dbReference type="PANTHER" id="PTHR11010">
    <property type="entry name" value="PROTEASE S28 PRO-X CARBOXYPEPTIDASE-RELATED"/>
    <property type="match status" value="1"/>
</dbReference>
<dbReference type="GO" id="GO:0004185">
    <property type="term" value="F:serine-type carboxypeptidase activity"/>
    <property type="evidence" value="ECO:0007669"/>
    <property type="project" value="UniProtKB-EC"/>
</dbReference>
<dbReference type="InterPro" id="IPR042269">
    <property type="entry name" value="Ser_carbopepase_S28_SKS"/>
</dbReference>
<evidence type="ECO:0000256" key="2">
    <source>
        <dbReference type="ARBA" id="ARBA00011079"/>
    </source>
</evidence>
<organism evidence="19 20">
    <name type="scientific">Nephila pilipes</name>
    <name type="common">Giant wood spider</name>
    <name type="synonym">Nephila maculata</name>
    <dbReference type="NCBI Taxonomy" id="299642"/>
    <lineage>
        <taxon>Eukaryota</taxon>
        <taxon>Metazoa</taxon>
        <taxon>Ecdysozoa</taxon>
        <taxon>Arthropoda</taxon>
        <taxon>Chelicerata</taxon>
        <taxon>Arachnida</taxon>
        <taxon>Araneae</taxon>
        <taxon>Araneomorphae</taxon>
        <taxon>Entelegynae</taxon>
        <taxon>Araneoidea</taxon>
        <taxon>Nephilidae</taxon>
        <taxon>Nephila</taxon>
    </lineage>
</organism>
<protein>
    <recommendedName>
        <fullName evidence="15">Lysosomal Pro-X carboxypeptidase</fullName>
        <ecNumber evidence="14">3.4.16.2</ecNumber>
    </recommendedName>
    <alternativeName>
        <fullName evidence="17">Proline carboxypeptidase</fullName>
    </alternativeName>
    <alternativeName>
        <fullName evidence="16">Prolylcarboxypeptidase</fullName>
    </alternativeName>
</protein>
<evidence type="ECO:0000256" key="13">
    <source>
        <dbReference type="ARBA" id="ARBA00059701"/>
    </source>
</evidence>
<keyword evidence="10" id="KW-0325">Glycoprotein</keyword>
<gene>
    <name evidence="19" type="primary">PRCP</name>
    <name evidence="19" type="ORF">NPIL_521281</name>
</gene>
<keyword evidence="9" id="KW-1015">Disulfide bond</keyword>
<evidence type="ECO:0000256" key="3">
    <source>
        <dbReference type="ARBA" id="ARBA00011738"/>
    </source>
</evidence>
<name>A0A8X6TI77_NEPPI</name>
<dbReference type="AlphaFoldDB" id="A0A8X6TI77"/>
<dbReference type="GO" id="GO:0008239">
    <property type="term" value="F:dipeptidyl-peptidase activity"/>
    <property type="evidence" value="ECO:0007669"/>
    <property type="project" value="TreeGrafter"/>
</dbReference>
<evidence type="ECO:0000313" key="20">
    <source>
        <dbReference type="Proteomes" id="UP000887013"/>
    </source>
</evidence>
<keyword evidence="8" id="KW-0865">Zymogen</keyword>
<dbReference type="Pfam" id="PF05577">
    <property type="entry name" value="Peptidase_S28"/>
    <property type="match status" value="1"/>
</dbReference>
<evidence type="ECO:0000256" key="11">
    <source>
        <dbReference type="ARBA" id="ARBA00023228"/>
    </source>
</evidence>